<organism evidence="7 8">
    <name type="scientific">Klugiella xanthotipulae</name>
    <dbReference type="NCBI Taxonomy" id="244735"/>
    <lineage>
        <taxon>Bacteria</taxon>
        <taxon>Bacillati</taxon>
        <taxon>Actinomycetota</taxon>
        <taxon>Actinomycetes</taxon>
        <taxon>Micrococcales</taxon>
        <taxon>Microbacteriaceae</taxon>
        <taxon>Klugiella</taxon>
    </lineage>
</organism>
<evidence type="ECO:0000256" key="1">
    <source>
        <dbReference type="ARBA" id="ARBA00004141"/>
    </source>
</evidence>
<keyword evidence="4 5" id="KW-0472">Membrane</keyword>
<protein>
    <submittedName>
        <fullName evidence="7">Putative RDD family membrane protein YckC</fullName>
    </submittedName>
</protein>
<evidence type="ECO:0000313" key="8">
    <source>
        <dbReference type="Proteomes" id="UP000318331"/>
    </source>
</evidence>
<evidence type="ECO:0000313" key="7">
    <source>
        <dbReference type="EMBL" id="TQM63379.1"/>
    </source>
</evidence>
<feature type="domain" description="RDD" evidence="6">
    <location>
        <begin position="25"/>
        <end position="154"/>
    </location>
</feature>
<name>A0A543HYI7_9MICO</name>
<keyword evidence="8" id="KW-1185">Reference proteome</keyword>
<keyword evidence="2 5" id="KW-0812">Transmembrane</keyword>
<comment type="subcellular location">
    <subcellularLocation>
        <location evidence="1">Membrane</location>
        <topology evidence="1">Multi-pass membrane protein</topology>
    </subcellularLocation>
</comment>
<evidence type="ECO:0000256" key="4">
    <source>
        <dbReference type="ARBA" id="ARBA00023136"/>
    </source>
</evidence>
<gene>
    <name evidence="7" type="ORF">FB466_1641</name>
</gene>
<reference evidence="7 8" key="1">
    <citation type="submission" date="2019-06" db="EMBL/GenBank/DDBJ databases">
        <title>Sequencing the genomes of 1000 actinobacteria strains.</title>
        <authorList>
            <person name="Klenk H.-P."/>
        </authorList>
    </citation>
    <scope>NUCLEOTIDE SEQUENCE [LARGE SCALE GENOMIC DNA]</scope>
    <source>
        <strain evidence="7 8">DSM 18031</strain>
    </source>
</reference>
<dbReference type="Pfam" id="PF06271">
    <property type="entry name" value="RDD"/>
    <property type="match status" value="1"/>
</dbReference>
<evidence type="ECO:0000256" key="5">
    <source>
        <dbReference type="SAM" id="Phobius"/>
    </source>
</evidence>
<dbReference type="InterPro" id="IPR010432">
    <property type="entry name" value="RDD"/>
</dbReference>
<comment type="caution">
    <text evidence="7">The sequence shown here is derived from an EMBL/GenBank/DDBJ whole genome shotgun (WGS) entry which is preliminary data.</text>
</comment>
<dbReference type="GO" id="GO:0016020">
    <property type="term" value="C:membrane"/>
    <property type="evidence" value="ECO:0007669"/>
    <property type="project" value="UniProtKB-SubCell"/>
</dbReference>
<evidence type="ECO:0000256" key="2">
    <source>
        <dbReference type="ARBA" id="ARBA00022692"/>
    </source>
</evidence>
<feature type="transmembrane region" description="Helical" evidence="5">
    <location>
        <begin position="38"/>
        <end position="58"/>
    </location>
</feature>
<proteinExistence type="predicted"/>
<evidence type="ECO:0000259" key="6">
    <source>
        <dbReference type="Pfam" id="PF06271"/>
    </source>
</evidence>
<evidence type="ECO:0000256" key="3">
    <source>
        <dbReference type="ARBA" id="ARBA00022989"/>
    </source>
</evidence>
<dbReference type="PANTHER" id="PTHR38480:SF1">
    <property type="entry name" value="SLR0254 PROTEIN"/>
    <property type="match status" value="1"/>
</dbReference>
<dbReference type="EMBL" id="VFPN01000002">
    <property type="protein sequence ID" value="TQM63379.1"/>
    <property type="molecule type" value="Genomic_DNA"/>
</dbReference>
<sequence length="273" mass="28284">MSTTSGTYSDDLITGEAVALSVRPAGFILRGAGLMIDVLVTLLFTGALLLAASLALAASDADEALARTAVLSCIVIGLVVMPTLVELLTTGRSLGKLATGVRIVRDDGGAIQFRHAFIRALVGFAEIYATGGGGAALTGLLSPTTKRLGDLMAGTYAQHERVPHPTSRPAFLPPELVGWAQVADVAPLPDPLARRIGQFLANAPRMLPEARSTVAAGLAVEVSPYISPAPGGEPLAALQAVMSIRRQRETAALAREAARLARLEPTLTGRPPV</sequence>
<accession>A0A543HYI7</accession>
<dbReference type="Proteomes" id="UP000318331">
    <property type="component" value="Unassembled WGS sequence"/>
</dbReference>
<keyword evidence="3 5" id="KW-1133">Transmembrane helix</keyword>
<dbReference type="PANTHER" id="PTHR38480">
    <property type="entry name" value="SLR0254 PROTEIN"/>
    <property type="match status" value="1"/>
</dbReference>
<dbReference type="AlphaFoldDB" id="A0A543HYI7"/>
<dbReference type="RefSeq" id="WP_246054583.1">
    <property type="nucleotide sequence ID" value="NZ_BAAAYS010000011.1"/>
</dbReference>
<feature type="transmembrane region" description="Helical" evidence="5">
    <location>
        <begin position="64"/>
        <end position="88"/>
    </location>
</feature>